<reference evidence="5 6" key="1">
    <citation type="submission" date="2019-09" db="EMBL/GenBank/DDBJ databases">
        <authorList>
            <consortium name="DOE Joint Genome Institute"/>
            <person name="Mondo S.J."/>
            <person name="Navarro-Mendoza M.I."/>
            <person name="Perez-Arques C."/>
            <person name="Panchal S."/>
            <person name="Nicolas F.E."/>
            <person name="Ganguly P."/>
            <person name="Pangilinan J."/>
            <person name="Grigoriev I."/>
            <person name="Heitman J."/>
            <person name="Sanya K."/>
            <person name="Garre V."/>
        </authorList>
    </citation>
    <scope>NUCLEOTIDE SEQUENCE [LARGE SCALE GENOMIC DNA]</scope>
    <source>
        <strain evidence="5 6">MU402</strain>
    </source>
</reference>
<dbReference type="GO" id="GO:0008094">
    <property type="term" value="F:ATP-dependent activity, acting on DNA"/>
    <property type="evidence" value="ECO:0007669"/>
    <property type="project" value="TreeGrafter"/>
</dbReference>
<keyword evidence="1" id="KW-0547">Nucleotide-binding</keyword>
<dbReference type="GO" id="GO:0005524">
    <property type="term" value="F:ATP binding"/>
    <property type="evidence" value="ECO:0007669"/>
    <property type="project" value="UniProtKB-KW"/>
</dbReference>
<keyword evidence="3" id="KW-0067">ATP-binding</keyword>
<comment type="caution">
    <text evidence="5">The sequence shown here is derived from an EMBL/GenBank/DDBJ whole genome shotgun (WGS) entry which is preliminary data.</text>
</comment>
<dbReference type="InterPro" id="IPR049730">
    <property type="entry name" value="SNF2/RAD54-like_C"/>
</dbReference>
<gene>
    <name evidence="5" type="ORF">FB192DRAFT_1265953</name>
</gene>
<dbReference type="GO" id="GO:0005634">
    <property type="term" value="C:nucleus"/>
    <property type="evidence" value="ECO:0007669"/>
    <property type="project" value="TreeGrafter"/>
</dbReference>
<dbReference type="Proteomes" id="UP000469890">
    <property type="component" value="Unassembled WGS sequence"/>
</dbReference>
<dbReference type="InterPro" id="IPR001650">
    <property type="entry name" value="Helicase_C-like"/>
</dbReference>
<dbReference type="GO" id="GO:0016787">
    <property type="term" value="F:hydrolase activity"/>
    <property type="evidence" value="ECO:0007669"/>
    <property type="project" value="UniProtKB-KW"/>
</dbReference>
<organism evidence="5 6">
    <name type="scientific">Mucor circinelloides f. lusitanicus</name>
    <name type="common">Mucor racemosus var. lusitanicus</name>
    <dbReference type="NCBI Taxonomy" id="29924"/>
    <lineage>
        <taxon>Eukaryota</taxon>
        <taxon>Fungi</taxon>
        <taxon>Fungi incertae sedis</taxon>
        <taxon>Mucoromycota</taxon>
        <taxon>Mucoromycotina</taxon>
        <taxon>Mucoromycetes</taxon>
        <taxon>Mucorales</taxon>
        <taxon>Mucorineae</taxon>
        <taxon>Mucoraceae</taxon>
        <taxon>Mucor</taxon>
    </lineage>
</organism>
<sequence length="85" mass="9609">NNAKRSQMILTFNTSDNANVIIMAVQKAAYGIDLSSATRVFFVSPVWQTAMEQQAIKRAHRIGQTKPVYIETLVIRNTIEDELLK</sequence>
<dbReference type="EMBL" id="JAAECE010000001">
    <property type="protein sequence ID" value="KAF1806599.1"/>
    <property type="molecule type" value="Genomic_DNA"/>
</dbReference>
<evidence type="ECO:0000259" key="4">
    <source>
        <dbReference type="Pfam" id="PF00271"/>
    </source>
</evidence>
<protein>
    <submittedName>
        <fullName evidence="5">P-loop containing nucleoside triphosphate hydrolase protein</fullName>
    </submittedName>
</protein>
<dbReference type="PANTHER" id="PTHR45626">
    <property type="entry name" value="TRANSCRIPTION TERMINATION FACTOR 2-RELATED"/>
    <property type="match status" value="1"/>
</dbReference>
<accession>A0A8H4F6C1</accession>
<evidence type="ECO:0000313" key="6">
    <source>
        <dbReference type="Proteomes" id="UP000469890"/>
    </source>
</evidence>
<dbReference type="CDD" id="cd18793">
    <property type="entry name" value="SF2_C_SNF"/>
    <property type="match status" value="1"/>
</dbReference>
<evidence type="ECO:0000313" key="5">
    <source>
        <dbReference type="EMBL" id="KAF1806599.1"/>
    </source>
</evidence>
<feature type="non-terminal residue" evidence="5">
    <location>
        <position position="85"/>
    </location>
</feature>
<dbReference type="Pfam" id="PF00271">
    <property type="entry name" value="Helicase_C"/>
    <property type="match status" value="1"/>
</dbReference>
<feature type="domain" description="Helicase C-terminal" evidence="4">
    <location>
        <begin position="3"/>
        <end position="63"/>
    </location>
</feature>
<evidence type="ECO:0000256" key="1">
    <source>
        <dbReference type="ARBA" id="ARBA00022741"/>
    </source>
</evidence>
<dbReference type="InterPro" id="IPR050628">
    <property type="entry name" value="SNF2_RAD54_helicase_TF"/>
</dbReference>
<dbReference type="PANTHER" id="PTHR45626:SF51">
    <property type="entry name" value="SNF2-RELATED DOMAIN-CONTAINING PROTEIN"/>
    <property type="match status" value="1"/>
</dbReference>
<dbReference type="SUPFAM" id="SSF52540">
    <property type="entry name" value="P-loop containing nucleoside triphosphate hydrolases"/>
    <property type="match status" value="1"/>
</dbReference>
<evidence type="ECO:0000256" key="3">
    <source>
        <dbReference type="ARBA" id="ARBA00022840"/>
    </source>
</evidence>
<dbReference type="AlphaFoldDB" id="A0A8H4F6C1"/>
<dbReference type="Gene3D" id="3.40.50.300">
    <property type="entry name" value="P-loop containing nucleotide triphosphate hydrolases"/>
    <property type="match status" value="1"/>
</dbReference>
<dbReference type="InterPro" id="IPR027417">
    <property type="entry name" value="P-loop_NTPase"/>
</dbReference>
<name>A0A8H4F6C1_MUCCL</name>
<evidence type="ECO:0000256" key="2">
    <source>
        <dbReference type="ARBA" id="ARBA00022801"/>
    </source>
</evidence>
<proteinExistence type="predicted"/>
<keyword evidence="2 5" id="KW-0378">Hydrolase</keyword>
<dbReference type="GO" id="GO:0006281">
    <property type="term" value="P:DNA repair"/>
    <property type="evidence" value="ECO:0007669"/>
    <property type="project" value="TreeGrafter"/>
</dbReference>
<feature type="non-terminal residue" evidence="5">
    <location>
        <position position="1"/>
    </location>
</feature>